<comment type="caution">
    <text evidence="3">The sequence shown here is derived from an EMBL/GenBank/DDBJ whole genome shotgun (WGS) entry which is preliminary data.</text>
</comment>
<evidence type="ECO:0000313" key="4">
    <source>
        <dbReference type="Proteomes" id="UP000220922"/>
    </source>
</evidence>
<organism evidence="3 4">
    <name type="scientific">Candidatus Chloroploca asiatica</name>
    <dbReference type="NCBI Taxonomy" id="1506545"/>
    <lineage>
        <taxon>Bacteria</taxon>
        <taxon>Bacillati</taxon>
        <taxon>Chloroflexota</taxon>
        <taxon>Chloroflexia</taxon>
        <taxon>Chloroflexales</taxon>
        <taxon>Chloroflexineae</taxon>
        <taxon>Oscillochloridaceae</taxon>
        <taxon>Candidatus Chloroploca</taxon>
    </lineage>
</organism>
<dbReference type="PIRSF" id="PIRSF020634">
    <property type="entry name" value="TerY_vWA"/>
    <property type="match status" value="1"/>
</dbReference>
<dbReference type="EMBL" id="LYXE01000138">
    <property type="protein sequence ID" value="PDV97458.1"/>
    <property type="molecule type" value="Genomic_DNA"/>
</dbReference>
<dbReference type="SMART" id="SM00327">
    <property type="entry name" value="VWA"/>
    <property type="match status" value="1"/>
</dbReference>
<feature type="region of interest" description="Disordered" evidence="1">
    <location>
        <begin position="202"/>
        <end position="222"/>
    </location>
</feature>
<feature type="compositionally biased region" description="Pro residues" evidence="1">
    <location>
        <begin position="212"/>
        <end position="222"/>
    </location>
</feature>
<gene>
    <name evidence="3" type="ORF">A9Q02_22485</name>
</gene>
<feature type="domain" description="VWFA" evidence="2">
    <location>
        <begin position="16"/>
        <end position="170"/>
    </location>
</feature>
<evidence type="ECO:0000259" key="2">
    <source>
        <dbReference type="PROSITE" id="PS50234"/>
    </source>
</evidence>
<evidence type="ECO:0000313" key="3">
    <source>
        <dbReference type="EMBL" id="PDV97458.1"/>
    </source>
</evidence>
<dbReference type="PROSITE" id="PS50234">
    <property type="entry name" value="VWFA"/>
    <property type="match status" value="1"/>
</dbReference>
<dbReference type="OrthoDB" id="151947at2"/>
<dbReference type="Gene3D" id="3.40.50.410">
    <property type="entry name" value="von Willebrand factor, type A domain"/>
    <property type="match status" value="1"/>
</dbReference>
<accession>A0A2H3L2V1</accession>
<reference evidence="3 4" key="1">
    <citation type="submission" date="2016-05" db="EMBL/GenBank/DDBJ databases">
        <authorList>
            <person name="Lavstsen T."/>
            <person name="Jespersen J.S."/>
        </authorList>
    </citation>
    <scope>NUCLEOTIDE SEQUENCE [LARGE SCALE GENOMIC DNA]</scope>
    <source>
        <strain evidence="3 4">B7-9</strain>
    </source>
</reference>
<evidence type="ECO:0000256" key="1">
    <source>
        <dbReference type="SAM" id="MobiDB-lite"/>
    </source>
</evidence>
<dbReference type="InterPro" id="IPR011392">
    <property type="entry name" value="Tellurite-R_TerY"/>
</dbReference>
<dbReference type="InterPro" id="IPR036465">
    <property type="entry name" value="vWFA_dom_sf"/>
</dbReference>
<protein>
    <recommendedName>
        <fullName evidence="2">VWFA domain-containing protein</fullName>
    </recommendedName>
</protein>
<dbReference type="AlphaFoldDB" id="A0A2H3L2V1"/>
<keyword evidence="4" id="KW-1185">Reference proteome</keyword>
<dbReference type="InterPro" id="IPR002035">
    <property type="entry name" value="VWF_A"/>
</dbReference>
<dbReference type="RefSeq" id="WP_097654435.1">
    <property type="nucleotide sequence ID" value="NZ_LYXE01000138.1"/>
</dbReference>
<dbReference type="Proteomes" id="UP000220922">
    <property type="component" value="Unassembled WGS sequence"/>
</dbReference>
<sequence>MTEFNFADSSTGRRLPIYLLLDTSSSMGGAPIQAVNQGVVLLYNELMNTPQAVETCWISVITFDSTAQQVVALTELTQFTPPPIQANGATSMGAALDLLGQSLDREVTGNTGERKGDYKPLIFLLTDGEPTDDWRSALSRLRSRTQKKPATIIALGCGVGANMSTLDQIADVRLRMVDATPDNIAAFFKWVSQSVKVASVSAAGGGGQMDMPAPPPQLTISI</sequence>
<name>A0A2H3L2V1_9CHLR</name>
<dbReference type="SUPFAM" id="SSF53300">
    <property type="entry name" value="vWA-like"/>
    <property type="match status" value="1"/>
</dbReference>
<dbReference type="Pfam" id="PF00092">
    <property type="entry name" value="VWA"/>
    <property type="match status" value="1"/>
</dbReference>
<proteinExistence type="predicted"/>